<dbReference type="AlphaFoldDB" id="A0A5N7CZA9"/>
<sequence>MWVGHLPRLPTLNPSGIRLSRVTHPCQLEKKEALTRCGRSPRSRGPQAETNRRKNTKTEFEAHNKLC</sequence>
<evidence type="ECO:0000313" key="3">
    <source>
        <dbReference type="Proteomes" id="UP000325579"/>
    </source>
</evidence>
<feature type="region of interest" description="Disordered" evidence="1">
    <location>
        <begin position="34"/>
        <end position="67"/>
    </location>
</feature>
<gene>
    <name evidence="2" type="ORF">BDV37DRAFT_16886</name>
</gene>
<reference evidence="2 3" key="1">
    <citation type="submission" date="2019-04" db="EMBL/GenBank/DDBJ databases">
        <authorList>
            <consortium name="DOE Joint Genome Institute"/>
            <person name="Mondo S."/>
            <person name="Kjaerbolling I."/>
            <person name="Vesth T."/>
            <person name="Frisvad J.C."/>
            <person name="Nybo J.L."/>
            <person name="Theobald S."/>
            <person name="Kildgaard S."/>
            <person name="Isbrandt T."/>
            <person name="Kuo A."/>
            <person name="Sato A."/>
            <person name="Lyhne E.K."/>
            <person name="Kogle M.E."/>
            <person name="Wiebenga A."/>
            <person name="Kun R.S."/>
            <person name="Lubbers R.J."/>
            <person name="Makela M.R."/>
            <person name="Barry K."/>
            <person name="Chovatia M."/>
            <person name="Clum A."/>
            <person name="Daum C."/>
            <person name="Haridas S."/>
            <person name="He G."/>
            <person name="LaButti K."/>
            <person name="Lipzen A."/>
            <person name="Riley R."/>
            <person name="Salamov A."/>
            <person name="Simmons B.A."/>
            <person name="Magnuson J.K."/>
            <person name="Henrissat B."/>
            <person name="Mortensen U.H."/>
            <person name="Larsen T.O."/>
            <person name="Devries R.P."/>
            <person name="Grigoriev I.V."/>
            <person name="Machida M."/>
            <person name="Baker S.E."/>
            <person name="Andersen M.R."/>
            <person name="Cantor M.N."/>
            <person name="Hua S.X."/>
        </authorList>
    </citation>
    <scope>NUCLEOTIDE SEQUENCE [LARGE SCALE GENOMIC DNA]</scope>
    <source>
        <strain evidence="2 3">CBS 119388</strain>
    </source>
</reference>
<organism evidence="2 3">
    <name type="scientific">Aspergillus pseudonomiae</name>
    <dbReference type="NCBI Taxonomy" id="1506151"/>
    <lineage>
        <taxon>Eukaryota</taxon>
        <taxon>Fungi</taxon>
        <taxon>Dikarya</taxon>
        <taxon>Ascomycota</taxon>
        <taxon>Pezizomycotina</taxon>
        <taxon>Eurotiomycetes</taxon>
        <taxon>Eurotiomycetidae</taxon>
        <taxon>Eurotiales</taxon>
        <taxon>Aspergillaceae</taxon>
        <taxon>Aspergillus</taxon>
        <taxon>Aspergillus subgen. Circumdati</taxon>
    </lineage>
</organism>
<evidence type="ECO:0000313" key="2">
    <source>
        <dbReference type="EMBL" id="KAE8398923.1"/>
    </source>
</evidence>
<dbReference type="RefSeq" id="XP_031936242.1">
    <property type="nucleotide sequence ID" value="XM_032079313.1"/>
</dbReference>
<protein>
    <submittedName>
        <fullName evidence="2">Uncharacterized protein</fullName>
    </submittedName>
</protein>
<dbReference type="Proteomes" id="UP000325579">
    <property type="component" value="Unassembled WGS sequence"/>
</dbReference>
<dbReference type="GeneID" id="43664004"/>
<name>A0A5N7CZA9_9EURO</name>
<dbReference type="EMBL" id="ML736845">
    <property type="protein sequence ID" value="KAE8398923.1"/>
    <property type="molecule type" value="Genomic_DNA"/>
</dbReference>
<evidence type="ECO:0000256" key="1">
    <source>
        <dbReference type="SAM" id="MobiDB-lite"/>
    </source>
</evidence>
<accession>A0A5N7CZA9</accession>
<proteinExistence type="predicted"/>
<keyword evidence="3" id="KW-1185">Reference proteome</keyword>
<feature type="compositionally biased region" description="Basic and acidic residues" evidence="1">
    <location>
        <begin position="50"/>
        <end position="67"/>
    </location>
</feature>